<dbReference type="InParanoid" id="S8ERU5"/>
<dbReference type="EMBL" id="KE504516">
    <property type="protein sequence ID" value="EPS92515.1"/>
    <property type="molecule type" value="Genomic_DNA"/>
</dbReference>
<proteinExistence type="predicted"/>
<name>S8ERU5_FOMSC</name>
<feature type="non-terminal residue" evidence="2">
    <location>
        <position position="1"/>
    </location>
</feature>
<feature type="compositionally biased region" description="Basic residues" evidence="1">
    <location>
        <begin position="57"/>
        <end position="69"/>
    </location>
</feature>
<gene>
    <name evidence="2" type="ORF">FOMPIDRAFT_1056795</name>
</gene>
<protein>
    <submittedName>
        <fullName evidence="2">Uncharacterized protein</fullName>
    </submittedName>
</protein>
<feature type="region of interest" description="Disordered" evidence="1">
    <location>
        <begin position="42"/>
        <end position="69"/>
    </location>
</feature>
<dbReference type="HOGENOM" id="CLU_2782756_0_0_1"/>
<sequence length="69" mass="8110">DKLLIRVLRSEREVLEARIHALDDQLRLNLFREREFLPADIEQEKPADEGEVEVVAKKKGSRKRKQGDE</sequence>
<dbReference type="Proteomes" id="UP000015241">
    <property type="component" value="Unassembled WGS sequence"/>
</dbReference>
<keyword evidence="3" id="KW-1185">Reference proteome</keyword>
<organism evidence="2 3">
    <name type="scientific">Fomitopsis schrenkii</name>
    <name type="common">Brown rot fungus</name>
    <dbReference type="NCBI Taxonomy" id="2126942"/>
    <lineage>
        <taxon>Eukaryota</taxon>
        <taxon>Fungi</taxon>
        <taxon>Dikarya</taxon>
        <taxon>Basidiomycota</taxon>
        <taxon>Agaricomycotina</taxon>
        <taxon>Agaricomycetes</taxon>
        <taxon>Polyporales</taxon>
        <taxon>Fomitopsis</taxon>
    </lineage>
</organism>
<dbReference type="AlphaFoldDB" id="S8ERU5"/>
<accession>S8ERU5</accession>
<reference evidence="2 3" key="1">
    <citation type="journal article" date="2012" name="Science">
        <title>The Paleozoic origin of enzymatic lignin decomposition reconstructed from 31 fungal genomes.</title>
        <authorList>
            <person name="Floudas D."/>
            <person name="Binder M."/>
            <person name="Riley R."/>
            <person name="Barry K."/>
            <person name="Blanchette R.A."/>
            <person name="Henrissat B."/>
            <person name="Martinez A.T."/>
            <person name="Otillar R."/>
            <person name="Spatafora J.W."/>
            <person name="Yadav J.S."/>
            <person name="Aerts A."/>
            <person name="Benoit I."/>
            <person name="Boyd A."/>
            <person name="Carlson A."/>
            <person name="Copeland A."/>
            <person name="Coutinho P.M."/>
            <person name="de Vries R.P."/>
            <person name="Ferreira P."/>
            <person name="Findley K."/>
            <person name="Foster B."/>
            <person name="Gaskell J."/>
            <person name="Glotzer D."/>
            <person name="Gorecki P."/>
            <person name="Heitman J."/>
            <person name="Hesse C."/>
            <person name="Hori C."/>
            <person name="Igarashi K."/>
            <person name="Jurgens J.A."/>
            <person name="Kallen N."/>
            <person name="Kersten P."/>
            <person name="Kohler A."/>
            <person name="Kuees U."/>
            <person name="Kumar T.K.A."/>
            <person name="Kuo A."/>
            <person name="LaButti K."/>
            <person name="Larrondo L.F."/>
            <person name="Lindquist E."/>
            <person name="Ling A."/>
            <person name="Lombard V."/>
            <person name="Lucas S."/>
            <person name="Lundell T."/>
            <person name="Martin R."/>
            <person name="McLaughlin D.J."/>
            <person name="Morgenstern I."/>
            <person name="Morin E."/>
            <person name="Murat C."/>
            <person name="Nagy L.G."/>
            <person name="Nolan M."/>
            <person name="Ohm R.A."/>
            <person name="Patyshakuliyeva A."/>
            <person name="Rokas A."/>
            <person name="Ruiz-Duenas F.J."/>
            <person name="Sabat G."/>
            <person name="Salamov A."/>
            <person name="Samejima M."/>
            <person name="Schmutz J."/>
            <person name="Slot J.C."/>
            <person name="St John F."/>
            <person name="Stenlid J."/>
            <person name="Sun H."/>
            <person name="Sun S."/>
            <person name="Syed K."/>
            <person name="Tsang A."/>
            <person name="Wiebenga A."/>
            <person name="Young D."/>
            <person name="Pisabarro A."/>
            <person name="Eastwood D.C."/>
            <person name="Martin F."/>
            <person name="Cullen D."/>
            <person name="Grigoriev I.V."/>
            <person name="Hibbett D.S."/>
        </authorList>
    </citation>
    <scope>NUCLEOTIDE SEQUENCE</scope>
    <source>
        <strain evidence="3">FP-58527</strain>
    </source>
</reference>
<evidence type="ECO:0000256" key="1">
    <source>
        <dbReference type="SAM" id="MobiDB-lite"/>
    </source>
</evidence>
<evidence type="ECO:0000313" key="2">
    <source>
        <dbReference type="EMBL" id="EPS92515.1"/>
    </source>
</evidence>
<evidence type="ECO:0000313" key="3">
    <source>
        <dbReference type="Proteomes" id="UP000015241"/>
    </source>
</evidence>